<evidence type="ECO:0000313" key="3">
    <source>
        <dbReference type="Proteomes" id="UP000194204"/>
    </source>
</evidence>
<accession>A0A1Y2SKB6</accession>
<evidence type="ECO:0000313" key="2">
    <source>
        <dbReference type="EMBL" id="OTA19167.1"/>
    </source>
</evidence>
<dbReference type="GO" id="GO:0016758">
    <property type="term" value="F:hexosyltransferase activity"/>
    <property type="evidence" value="ECO:0007669"/>
    <property type="project" value="UniProtKB-ARBA"/>
</dbReference>
<comment type="caution">
    <text evidence="2">The sequence shown here is derived from an EMBL/GenBank/DDBJ whole genome shotgun (WGS) entry which is preliminary data.</text>
</comment>
<feature type="domain" description="Glycosyltransferase 2-like" evidence="1">
    <location>
        <begin position="3"/>
        <end position="164"/>
    </location>
</feature>
<sequence length="302" mass="35320">MISVLIPAYNVEKYVAEALDSIIKQTFNDIEIIIVDDCSTDNTYNICKEYSGKDNRIKLFQNNKNQGIAHTLNIALNKSIGKYIIRMDADDISLPHRIEIMYDFLIKNPSIDIVSSSTITIDENGKEIGEYIPLEKHKDLIKTLQWATPLLHIWMCKKNIYEKIGNYRFPPVEDYDFILRCVSNGLVIHNIINPLYKVRIRNGNTADSYGFKQIKAFELTYKAYKNHRLDNLNLSRISSNNIKEKQYQFSRKLYFKGTYHLKLGNKIRGGLFLLSSAILSSYQLRYIYRRFMLQIYKKKLSQ</sequence>
<dbReference type="PANTHER" id="PTHR22916">
    <property type="entry name" value="GLYCOSYLTRANSFERASE"/>
    <property type="match status" value="1"/>
</dbReference>
<protein>
    <recommendedName>
        <fullName evidence="1">Glycosyltransferase 2-like domain-containing protein</fullName>
    </recommendedName>
</protein>
<name>A0A1Y2SKB6_9GAMM</name>
<evidence type="ECO:0000259" key="1">
    <source>
        <dbReference type="Pfam" id="PF00535"/>
    </source>
</evidence>
<dbReference type="InterPro" id="IPR029044">
    <property type="entry name" value="Nucleotide-diphossugar_trans"/>
</dbReference>
<dbReference type="RefSeq" id="WP_086113287.1">
    <property type="nucleotide sequence ID" value="NZ_CAWNHF010000124.1"/>
</dbReference>
<gene>
    <name evidence="2" type="ORF">Xbed_02564</name>
</gene>
<dbReference type="OrthoDB" id="9801954at2"/>
<reference evidence="2 3" key="1">
    <citation type="submission" date="2017-01" db="EMBL/GenBank/DDBJ databases">
        <title>Deconstructing symbiosis and pathogenesis requirements using a combined genomic-metabolomic approach.</title>
        <authorList>
            <person name="Tobias N.J."/>
            <person name="Wolff H."/>
            <person name="Djahanschiri B."/>
            <person name="Ebersberger I."/>
            <person name="Bode H.B."/>
        </authorList>
    </citation>
    <scope>NUCLEOTIDE SEQUENCE [LARGE SCALE GENOMIC DNA]</scope>
    <source>
        <strain evidence="2 3">DSM 4764</strain>
    </source>
</reference>
<dbReference type="Gene3D" id="3.90.550.10">
    <property type="entry name" value="Spore Coat Polysaccharide Biosynthesis Protein SpsA, Chain A"/>
    <property type="match status" value="1"/>
</dbReference>
<dbReference type="AlphaFoldDB" id="A0A1Y2SKB6"/>
<dbReference type="Proteomes" id="UP000194204">
    <property type="component" value="Unassembled WGS sequence"/>
</dbReference>
<proteinExistence type="predicted"/>
<dbReference type="STRING" id="40578.Xbed_02564"/>
<dbReference type="PANTHER" id="PTHR22916:SF3">
    <property type="entry name" value="UDP-GLCNAC:BETAGAL BETA-1,3-N-ACETYLGLUCOSAMINYLTRANSFERASE-LIKE PROTEIN 1"/>
    <property type="match status" value="1"/>
</dbReference>
<dbReference type="EMBL" id="MUBK01000021">
    <property type="protein sequence ID" value="OTA19167.1"/>
    <property type="molecule type" value="Genomic_DNA"/>
</dbReference>
<organism evidence="2 3">
    <name type="scientific">Xenorhabdus beddingii</name>
    <dbReference type="NCBI Taxonomy" id="40578"/>
    <lineage>
        <taxon>Bacteria</taxon>
        <taxon>Pseudomonadati</taxon>
        <taxon>Pseudomonadota</taxon>
        <taxon>Gammaproteobacteria</taxon>
        <taxon>Enterobacterales</taxon>
        <taxon>Morganellaceae</taxon>
        <taxon>Xenorhabdus</taxon>
    </lineage>
</organism>
<dbReference type="SUPFAM" id="SSF53448">
    <property type="entry name" value="Nucleotide-diphospho-sugar transferases"/>
    <property type="match status" value="1"/>
</dbReference>
<dbReference type="InterPro" id="IPR001173">
    <property type="entry name" value="Glyco_trans_2-like"/>
</dbReference>
<dbReference type="Pfam" id="PF00535">
    <property type="entry name" value="Glycos_transf_2"/>
    <property type="match status" value="1"/>
</dbReference>
<keyword evidence="3" id="KW-1185">Reference proteome</keyword>